<dbReference type="Proteomes" id="UP000286415">
    <property type="component" value="Unassembled WGS sequence"/>
</dbReference>
<protein>
    <submittedName>
        <fullName evidence="1">Uncharacterized protein</fullName>
    </submittedName>
</protein>
<name>A0A3R7EVR9_CLOSI</name>
<reference evidence="1 2" key="2">
    <citation type="journal article" date="2021" name="Genomics">
        <title>High-quality reference genome for Clonorchis sinensis.</title>
        <authorList>
            <person name="Young N.D."/>
            <person name="Stroehlein A.J."/>
            <person name="Kinkar L."/>
            <person name="Wang T."/>
            <person name="Sohn W.M."/>
            <person name="Chang B.C.H."/>
            <person name="Kaur P."/>
            <person name="Weisz D."/>
            <person name="Dudchenko O."/>
            <person name="Aiden E.L."/>
            <person name="Korhonen P.K."/>
            <person name="Gasser R.B."/>
        </authorList>
    </citation>
    <scope>NUCLEOTIDE SEQUENCE [LARGE SCALE GENOMIC DNA]</scope>
    <source>
        <strain evidence="1">Cs-k2</strain>
    </source>
</reference>
<accession>A0A3R7EVR9</accession>
<evidence type="ECO:0000313" key="2">
    <source>
        <dbReference type="Proteomes" id="UP000286415"/>
    </source>
</evidence>
<dbReference type="GO" id="GO:0005509">
    <property type="term" value="F:calcium ion binding"/>
    <property type="evidence" value="ECO:0007669"/>
    <property type="project" value="InterPro"/>
</dbReference>
<dbReference type="PROSITE" id="PS50222">
    <property type="entry name" value="EF_HAND_2"/>
    <property type="match status" value="1"/>
</dbReference>
<gene>
    <name evidence="1" type="ORF">CSKR_108235</name>
</gene>
<comment type="caution">
    <text evidence="1">The sequence shown here is derived from an EMBL/GenBank/DDBJ whole genome shotgun (WGS) entry which is preliminary data.</text>
</comment>
<dbReference type="OrthoDB" id="6228499at2759"/>
<organism evidence="1 2">
    <name type="scientific">Clonorchis sinensis</name>
    <name type="common">Chinese liver fluke</name>
    <dbReference type="NCBI Taxonomy" id="79923"/>
    <lineage>
        <taxon>Eukaryota</taxon>
        <taxon>Metazoa</taxon>
        <taxon>Spiralia</taxon>
        <taxon>Lophotrochozoa</taxon>
        <taxon>Platyhelminthes</taxon>
        <taxon>Trematoda</taxon>
        <taxon>Digenea</taxon>
        <taxon>Opisthorchiida</taxon>
        <taxon>Opisthorchiata</taxon>
        <taxon>Opisthorchiidae</taxon>
        <taxon>Clonorchis</taxon>
    </lineage>
</organism>
<reference evidence="1 2" key="1">
    <citation type="journal article" date="2018" name="Biotechnol. Adv.">
        <title>Improved genomic resources and new bioinformatic workflow for the carcinogenic parasite Clonorchis sinensis: Biotechnological implications.</title>
        <authorList>
            <person name="Wang D."/>
            <person name="Korhonen P.K."/>
            <person name="Gasser R.B."/>
            <person name="Young N.D."/>
        </authorList>
    </citation>
    <scope>NUCLEOTIDE SEQUENCE [LARGE SCALE GENOMIC DNA]</scope>
    <source>
        <strain evidence="1">Cs-k2</strain>
    </source>
</reference>
<sequence>MDASLSKTLSNTGLPIGYVSCFVSDSTRISLTSCIFRWDGLNYQITPVPPVSSQTNNQRKIRPSLDQTTNRGTEVHANSMFEHLGYSPHPLTSSLCDLLEGSETAIRNRNEKYAANTPTFGNTRLWRLKRTLKRHWSMDAGIDTTSSRVRQQLLSEFIRILGNLIYQAVKAEQMNTSVLGSQDLKQVDLESLSTGLKHKLAAYVFDELDLNRDELIDFREMELFLQFYELLP</sequence>
<keyword evidence="2" id="KW-1185">Reference proteome</keyword>
<dbReference type="InterPro" id="IPR002048">
    <property type="entry name" value="EF_hand_dom"/>
</dbReference>
<proteinExistence type="predicted"/>
<dbReference type="AlphaFoldDB" id="A0A3R7EVR9"/>
<evidence type="ECO:0000313" key="1">
    <source>
        <dbReference type="EMBL" id="KAG5451994.1"/>
    </source>
</evidence>
<dbReference type="EMBL" id="NIRI02000042">
    <property type="protein sequence ID" value="KAG5451994.1"/>
    <property type="molecule type" value="Genomic_DNA"/>
</dbReference>
<dbReference type="InParanoid" id="A0A3R7EVR9"/>